<proteinExistence type="inferred from homology"/>
<dbReference type="UniPathway" id="UPA00391"/>
<protein>
    <recommendedName>
        <fullName evidence="4">6-carboxy-5,6,7,8-tetrahydropterin synthase</fullName>
        <ecNumber evidence="3">4.1.2.50</ecNumber>
    </recommendedName>
    <alternativeName>
        <fullName evidence="8">Queuosine biosynthesis protein QueD</fullName>
    </alternativeName>
</protein>
<dbReference type="PIRSF" id="PIRSF006113">
    <property type="entry name" value="PTP_synth"/>
    <property type="match status" value="1"/>
</dbReference>
<dbReference type="InterPro" id="IPR007115">
    <property type="entry name" value="6-PTP_synth/QueD"/>
</dbReference>
<dbReference type="OrthoDB" id="9804698at2"/>
<dbReference type="GO" id="GO:0046872">
    <property type="term" value="F:metal ion binding"/>
    <property type="evidence" value="ECO:0007669"/>
    <property type="project" value="UniProtKB-KW"/>
</dbReference>
<evidence type="ECO:0000256" key="10">
    <source>
        <dbReference type="PIRSR" id="PIRSR006113-1"/>
    </source>
</evidence>
<feature type="active site" description="Charge relay system" evidence="10">
    <location>
        <position position="140"/>
    </location>
</feature>
<comment type="similarity">
    <text evidence="2">Belongs to the PTPS family. QueD subfamily.</text>
</comment>
<organism evidence="12 13">
    <name type="scientific">Owenweeksia hongkongensis (strain DSM 17368 / CIP 108786 / JCM 12287 / NRRL B-23963 / UST20020801)</name>
    <dbReference type="NCBI Taxonomy" id="926562"/>
    <lineage>
        <taxon>Bacteria</taxon>
        <taxon>Pseudomonadati</taxon>
        <taxon>Bacteroidota</taxon>
        <taxon>Flavobacteriia</taxon>
        <taxon>Flavobacteriales</taxon>
        <taxon>Owenweeksiaceae</taxon>
        <taxon>Owenweeksia</taxon>
    </lineage>
</organism>
<sequence length="150" mass="17273">MEHFALSNYLTVTKIFRFEMAHVLTSHDGLCKNIHGHSYKLYVTLTGETKNSPGASDDGMLMDFSELKKLVNEQIMNTFDHALVINQNAPYAQVLNDLPFERIKLVPFQPTCENLILHFAKLLVPKLPADIRLNRLRLFETETSYAEWYA</sequence>
<keyword evidence="13" id="KW-1185">Reference proteome</keyword>
<feature type="active site" description="Proton acceptor" evidence="10">
    <location>
        <position position="31"/>
    </location>
</feature>
<evidence type="ECO:0000313" key="12">
    <source>
        <dbReference type="EMBL" id="AEV34395.1"/>
    </source>
</evidence>
<name>G8R5S9_OWEHD</name>
<evidence type="ECO:0000256" key="1">
    <source>
        <dbReference type="ARBA" id="ARBA00005061"/>
    </source>
</evidence>
<dbReference type="Pfam" id="PF01242">
    <property type="entry name" value="PTPS"/>
    <property type="match status" value="1"/>
</dbReference>
<evidence type="ECO:0000256" key="5">
    <source>
        <dbReference type="ARBA" id="ARBA00022723"/>
    </source>
</evidence>
<dbReference type="KEGG" id="oho:Oweho_3446"/>
<feature type="binding site" evidence="11">
    <location>
        <position position="37"/>
    </location>
    <ligand>
        <name>Zn(2+)</name>
        <dbReference type="ChEBI" id="CHEBI:29105"/>
    </ligand>
</feature>
<dbReference type="AlphaFoldDB" id="G8R5S9"/>
<evidence type="ECO:0000256" key="2">
    <source>
        <dbReference type="ARBA" id="ARBA00008900"/>
    </source>
</evidence>
<evidence type="ECO:0000256" key="7">
    <source>
        <dbReference type="ARBA" id="ARBA00023239"/>
    </source>
</evidence>
<evidence type="ECO:0000256" key="9">
    <source>
        <dbReference type="ARBA" id="ARBA00048807"/>
    </source>
</evidence>
<comment type="pathway">
    <text evidence="1">Purine metabolism; 7-cyano-7-deazaguanine biosynthesis.</text>
</comment>
<dbReference type="PATRIC" id="fig|926562.3.peg.3465"/>
<evidence type="ECO:0000256" key="8">
    <source>
        <dbReference type="ARBA" id="ARBA00031449"/>
    </source>
</evidence>
<evidence type="ECO:0000313" key="13">
    <source>
        <dbReference type="Proteomes" id="UP000005631"/>
    </source>
</evidence>
<feature type="binding site" evidence="11">
    <location>
        <position position="35"/>
    </location>
    <ligand>
        <name>Zn(2+)</name>
        <dbReference type="ChEBI" id="CHEBI:29105"/>
    </ligand>
</feature>
<dbReference type="PANTHER" id="PTHR12589:SF7">
    <property type="entry name" value="6-PYRUVOYL TETRAHYDROBIOPTERIN SYNTHASE"/>
    <property type="match status" value="1"/>
</dbReference>
<reference evidence="12 13" key="1">
    <citation type="journal article" date="2012" name="Stand. Genomic Sci.">
        <title>Genome sequence of the orange-pigmented seawater bacterium Owenweeksia hongkongensis type strain (UST20020801(T)).</title>
        <authorList>
            <person name="Riedel T."/>
            <person name="Held B."/>
            <person name="Nolan M."/>
            <person name="Lucas S."/>
            <person name="Lapidus A."/>
            <person name="Tice H."/>
            <person name="Del Rio T.G."/>
            <person name="Cheng J.F."/>
            <person name="Han C."/>
            <person name="Tapia R."/>
            <person name="Goodwin L.A."/>
            <person name="Pitluck S."/>
            <person name="Liolios K."/>
            <person name="Mavromatis K."/>
            <person name="Pagani I."/>
            <person name="Ivanova N."/>
            <person name="Mikhailova N."/>
            <person name="Pati A."/>
            <person name="Chen A."/>
            <person name="Palaniappan K."/>
            <person name="Rohde M."/>
            <person name="Tindall B.J."/>
            <person name="Detter J.C."/>
            <person name="Goker M."/>
            <person name="Woyke T."/>
            <person name="Bristow J."/>
            <person name="Eisen J.A."/>
            <person name="Markowitz V."/>
            <person name="Hugenholtz P."/>
            <person name="Klenk H.P."/>
            <person name="Kyrpides N.C."/>
        </authorList>
    </citation>
    <scope>NUCLEOTIDE SEQUENCE</scope>
    <source>
        <strain evidence="13">DSM 17368 / JCM 12287 / NRRL B-23963</strain>
    </source>
</reference>
<comment type="catalytic activity">
    <reaction evidence="9">
        <text>7,8-dihydroneopterin 3'-triphosphate + H2O = 6-carboxy-5,6,7,8-tetrahydropterin + triphosphate + acetaldehyde + 2 H(+)</text>
        <dbReference type="Rhea" id="RHEA:27966"/>
        <dbReference type="ChEBI" id="CHEBI:15343"/>
        <dbReference type="ChEBI" id="CHEBI:15377"/>
        <dbReference type="ChEBI" id="CHEBI:15378"/>
        <dbReference type="ChEBI" id="CHEBI:18036"/>
        <dbReference type="ChEBI" id="CHEBI:58462"/>
        <dbReference type="ChEBI" id="CHEBI:61032"/>
        <dbReference type="EC" id="4.1.2.50"/>
    </reaction>
</comment>
<dbReference type="Gene3D" id="3.30.479.10">
    <property type="entry name" value="6-pyruvoyl tetrahydropterin synthase/QueD"/>
    <property type="match status" value="1"/>
</dbReference>
<dbReference type="HOGENOM" id="CLU_111016_1_3_10"/>
<evidence type="ECO:0000256" key="6">
    <source>
        <dbReference type="ARBA" id="ARBA00022833"/>
    </source>
</evidence>
<dbReference type="Proteomes" id="UP000005631">
    <property type="component" value="Chromosome"/>
</dbReference>
<dbReference type="PANTHER" id="PTHR12589">
    <property type="entry name" value="PYRUVOYL TETRAHYDROBIOPTERIN SYNTHASE"/>
    <property type="match status" value="1"/>
</dbReference>
<dbReference type="EC" id="4.1.2.50" evidence="3"/>
<dbReference type="GO" id="GO:0070497">
    <property type="term" value="F:6-carboxytetrahydropterin synthase activity"/>
    <property type="evidence" value="ECO:0007669"/>
    <property type="project" value="UniProtKB-EC"/>
</dbReference>
<keyword evidence="5 11" id="KW-0479">Metal-binding</keyword>
<dbReference type="EMBL" id="CP003156">
    <property type="protein sequence ID" value="AEV34395.1"/>
    <property type="molecule type" value="Genomic_DNA"/>
</dbReference>
<dbReference type="STRING" id="926562.Oweho_3446"/>
<keyword evidence="7" id="KW-0456">Lyase</keyword>
<dbReference type="InterPro" id="IPR038418">
    <property type="entry name" value="6-PTP_synth/QueD_sf"/>
</dbReference>
<dbReference type="SUPFAM" id="SSF55620">
    <property type="entry name" value="Tetrahydrobiopterin biosynthesis enzymes-like"/>
    <property type="match status" value="1"/>
</dbReference>
<gene>
    <name evidence="12" type="ordered locus">Oweho_3446</name>
</gene>
<keyword evidence="6 11" id="KW-0862">Zinc</keyword>
<dbReference type="eggNOG" id="COG0720">
    <property type="taxonomic scope" value="Bacteria"/>
</dbReference>
<evidence type="ECO:0000256" key="3">
    <source>
        <dbReference type="ARBA" id="ARBA00012982"/>
    </source>
</evidence>
<comment type="cofactor">
    <cofactor evidence="11">
        <name>Zn(2+)</name>
        <dbReference type="ChEBI" id="CHEBI:29105"/>
    </cofactor>
    <text evidence="11">Binds 1 zinc ion per subunit.</text>
</comment>
<accession>G8R5S9</accession>
<evidence type="ECO:0000256" key="11">
    <source>
        <dbReference type="PIRSR" id="PIRSR006113-2"/>
    </source>
</evidence>
<feature type="active site" description="Charge relay system" evidence="10">
    <location>
        <position position="81"/>
    </location>
</feature>
<dbReference type="RefSeq" id="WP_014203742.1">
    <property type="nucleotide sequence ID" value="NC_016599.1"/>
</dbReference>
<evidence type="ECO:0000256" key="4">
    <source>
        <dbReference type="ARBA" id="ARBA00018141"/>
    </source>
</evidence>
<feature type="binding site" evidence="11">
    <location>
        <position position="22"/>
    </location>
    <ligand>
        <name>Zn(2+)</name>
        <dbReference type="ChEBI" id="CHEBI:29105"/>
    </ligand>
</feature>